<evidence type="ECO:0000313" key="2">
    <source>
        <dbReference type="Proteomes" id="UP001183388"/>
    </source>
</evidence>
<accession>A0ABU2L3G9</accession>
<gene>
    <name evidence="1" type="ORF">RM780_03890</name>
</gene>
<organism evidence="1 2">
    <name type="scientific">Streptomyces boetiae</name>
    <dbReference type="NCBI Taxonomy" id="3075541"/>
    <lineage>
        <taxon>Bacteria</taxon>
        <taxon>Bacillati</taxon>
        <taxon>Actinomycetota</taxon>
        <taxon>Actinomycetes</taxon>
        <taxon>Kitasatosporales</taxon>
        <taxon>Streptomycetaceae</taxon>
        <taxon>Streptomyces</taxon>
    </lineage>
</organism>
<reference evidence="2" key="1">
    <citation type="submission" date="2023-07" db="EMBL/GenBank/DDBJ databases">
        <title>30 novel species of actinomycetes from the DSMZ collection.</title>
        <authorList>
            <person name="Nouioui I."/>
        </authorList>
    </citation>
    <scope>NUCLEOTIDE SEQUENCE [LARGE SCALE GENOMIC DNA]</scope>
    <source>
        <strain evidence="2">DSM 44917</strain>
    </source>
</reference>
<evidence type="ECO:0000313" key="1">
    <source>
        <dbReference type="EMBL" id="MDT0306104.1"/>
    </source>
</evidence>
<name>A0ABU2L3G9_9ACTN</name>
<protein>
    <recommendedName>
        <fullName evidence="3">Transketolase</fullName>
    </recommendedName>
</protein>
<dbReference type="Proteomes" id="UP001183388">
    <property type="component" value="Unassembled WGS sequence"/>
</dbReference>
<comment type="caution">
    <text evidence="1">The sequence shown here is derived from an EMBL/GenBank/DDBJ whole genome shotgun (WGS) entry which is preliminary data.</text>
</comment>
<keyword evidence="2" id="KW-1185">Reference proteome</keyword>
<dbReference type="EMBL" id="JAVREN010000004">
    <property type="protein sequence ID" value="MDT0306104.1"/>
    <property type="molecule type" value="Genomic_DNA"/>
</dbReference>
<sequence length="69" mass="7357">MGRKQQPAPAFSAAEETRADGLARRVAEIRSTPGHPSAPSLPYYQSALRDAKNNAAAGHPTAILTEWEA</sequence>
<evidence type="ECO:0008006" key="3">
    <source>
        <dbReference type="Google" id="ProtNLM"/>
    </source>
</evidence>
<proteinExistence type="predicted"/>
<dbReference type="RefSeq" id="WP_311629023.1">
    <property type="nucleotide sequence ID" value="NZ_JAVREN010000004.1"/>
</dbReference>